<sequence length="497" mass="57061">MNSKIPCQVNLKLCSRCPGYASYFCYSCGDLCTQCKLVHVINLDTKHHNVVLHREKNNHFQIKSPCADHQNQMYEHYCDLCGIPICAQCVEHDMHKKIYLEKAYKKKRQHNEDSIVNIRSETLYNAQVIHAWLRPDVQNDISCCRDKVCHCLIRISTKAKTLKDLLDSLHEKVISIYKFFLMKRLQKQTIQIARYINKLQNVESKCAHSVYKPVHVFALMKKPSLFRIQDTPKMTQSIMLSISKDIKMNELINLLSDIQFIRRGKREATNERLLKLMPSPVLQKSVSLKGVDGCDHISCITSDLIWVSDYQKNLILTDTNIGETIYAVNDSFDLRYVGLHSVNNCNELIYIDKEFNINKVSDETKSKTTIIKRTDFIWRPHCLCCSLHNSDVLVGMYYSDAFISKGKVIRYNSAGFLINTIQDEQTSGTLYSVPIYITENSNRDIVVSDDHRLVVTNDIGKHRFSYLGPPSGPRIDPRGVCTDALSHILVCDGTPSR</sequence>
<proteinExistence type="predicted"/>
<dbReference type="AlphaFoldDB" id="A0A8B8B8I7"/>
<dbReference type="GO" id="GO:0008270">
    <property type="term" value="F:zinc ion binding"/>
    <property type="evidence" value="ECO:0007669"/>
    <property type="project" value="UniProtKB-KW"/>
</dbReference>
<accession>A0A8B8B8I7</accession>
<dbReference type="SUPFAM" id="SSF57845">
    <property type="entry name" value="B-box zinc-binding domain"/>
    <property type="match status" value="1"/>
</dbReference>
<dbReference type="Proteomes" id="UP000694844">
    <property type="component" value="Chromosome 8"/>
</dbReference>
<keyword evidence="1" id="KW-0479">Metal-binding</keyword>
<reference evidence="4" key="1">
    <citation type="submission" date="2025-08" db="UniProtKB">
        <authorList>
            <consortium name="RefSeq"/>
        </authorList>
    </citation>
    <scope>IDENTIFICATION</scope>
    <source>
        <tissue evidence="4">Whole sample</tissue>
    </source>
</reference>
<dbReference type="GeneID" id="111108258"/>
<dbReference type="GO" id="GO:0061630">
    <property type="term" value="F:ubiquitin protein ligase activity"/>
    <property type="evidence" value="ECO:0007669"/>
    <property type="project" value="TreeGrafter"/>
</dbReference>
<evidence type="ECO:0000313" key="3">
    <source>
        <dbReference type="Proteomes" id="UP000694844"/>
    </source>
</evidence>
<keyword evidence="3" id="KW-1185">Reference proteome</keyword>
<keyword evidence="1" id="KW-0863">Zinc-finger</keyword>
<dbReference type="GO" id="GO:0006513">
    <property type="term" value="P:protein monoubiquitination"/>
    <property type="evidence" value="ECO:0007669"/>
    <property type="project" value="TreeGrafter"/>
</dbReference>
<dbReference type="Gene3D" id="3.30.160.60">
    <property type="entry name" value="Classic Zinc Finger"/>
    <property type="match status" value="1"/>
</dbReference>
<evidence type="ECO:0000313" key="4">
    <source>
        <dbReference type="RefSeq" id="XP_022299730.1"/>
    </source>
</evidence>
<dbReference type="RefSeq" id="XP_022299730.1">
    <property type="nucleotide sequence ID" value="XM_022444022.1"/>
</dbReference>
<dbReference type="KEGG" id="cvn:111108258"/>
<dbReference type="InterPro" id="IPR047153">
    <property type="entry name" value="TRIM45/56/19-like"/>
</dbReference>
<organism evidence="3 4">
    <name type="scientific">Crassostrea virginica</name>
    <name type="common">Eastern oyster</name>
    <dbReference type="NCBI Taxonomy" id="6565"/>
    <lineage>
        <taxon>Eukaryota</taxon>
        <taxon>Metazoa</taxon>
        <taxon>Spiralia</taxon>
        <taxon>Lophotrochozoa</taxon>
        <taxon>Mollusca</taxon>
        <taxon>Bivalvia</taxon>
        <taxon>Autobranchia</taxon>
        <taxon>Pteriomorphia</taxon>
        <taxon>Ostreida</taxon>
        <taxon>Ostreoidea</taxon>
        <taxon>Ostreidae</taxon>
        <taxon>Crassostrea</taxon>
    </lineage>
</organism>
<dbReference type="InterPro" id="IPR011042">
    <property type="entry name" value="6-blade_b-propeller_TolB-like"/>
</dbReference>
<dbReference type="PROSITE" id="PS50119">
    <property type="entry name" value="ZF_BBOX"/>
    <property type="match status" value="1"/>
</dbReference>
<evidence type="ECO:0000259" key="2">
    <source>
        <dbReference type="PROSITE" id="PS50119"/>
    </source>
</evidence>
<keyword evidence="1" id="KW-0862">Zinc</keyword>
<evidence type="ECO:0000256" key="1">
    <source>
        <dbReference type="PROSITE-ProRule" id="PRU00024"/>
    </source>
</evidence>
<dbReference type="Gene3D" id="2.120.10.30">
    <property type="entry name" value="TolB, C-terminal domain"/>
    <property type="match status" value="1"/>
</dbReference>
<dbReference type="OrthoDB" id="6110133at2759"/>
<feature type="domain" description="B box-type" evidence="2">
    <location>
        <begin position="61"/>
        <end position="96"/>
    </location>
</feature>
<dbReference type="PANTHER" id="PTHR25462">
    <property type="entry name" value="BONUS, ISOFORM C-RELATED"/>
    <property type="match status" value="1"/>
</dbReference>
<dbReference type="SUPFAM" id="SSF63829">
    <property type="entry name" value="Calcium-dependent phosphotriesterase"/>
    <property type="match status" value="1"/>
</dbReference>
<name>A0A8B8B8I7_CRAVI</name>
<dbReference type="PANTHER" id="PTHR25462:SF229">
    <property type="entry name" value="TRANSCRIPTION INTERMEDIARY FACTOR 1-BETA"/>
    <property type="match status" value="1"/>
</dbReference>
<dbReference type="InterPro" id="IPR000315">
    <property type="entry name" value="Znf_B-box"/>
</dbReference>
<protein>
    <submittedName>
        <fullName evidence="4">Uncharacterized protein LOC111108258</fullName>
    </submittedName>
</protein>
<gene>
    <name evidence="4" type="primary">LOC111108258</name>
</gene>